<keyword evidence="9 12" id="KW-0503">Monooxygenase</keyword>
<dbReference type="Gene3D" id="1.10.630.10">
    <property type="entry name" value="Cytochrome P450"/>
    <property type="match status" value="1"/>
</dbReference>
<accession>A0A2G9G741</accession>
<evidence type="ECO:0008006" key="15">
    <source>
        <dbReference type="Google" id="ProtNLM"/>
    </source>
</evidence>
<keyword evidence="5 11" id="KW-0479">Metal-binding</keyword>
<feature type="binding site" description="axial binding residue" evidence="11">
    <location>
        <position position="127"/>
    </location>
    <ligand>
        <name>heme</name>
        <dbReference type="ChEBI" id="CHEBI:30413"/>
    </ligand>
    <ligandPart>
        <name>Fe</name>
        <dbReference type="ChEBI" id="CHEBI:18248"/>
    </ligandPart>
</feature>
<dbReference type="EMBL" id="NKXS01006769">
    <property type="protein sequence ID" value="PIN00750.1"/>
    <property type="molecule type" value="Genomic_DNA"/>
</dbReference>
<dbReference type="STRING" id="429701.A0A2G9G741"/>
<keyword evidence="7 12" id="KW-0560">Oxidoreductase</keyword>
<keyword evidence="6" id="KW-1133">Transmembrane helix</keyword>
<keyword evidence="10" id="KW-0472">Membrane</keyword>
<dbReference type="InterPro" id="IPR017972">
    <property type="entry name" value="Cyt_P450_CS"/>
</dbReference>
<dbReference type="PROSITE" id="PS00086">
    <property type="entry name" value="CYTOCHROME_P450"/>
    <property type="match status" value="1"/>
</dbReference>
<keyword evidence="8 11" id="KW-0408">Iron</keyword>
<evidence type="ECO:0000256" key="3">
    <source>
        <dbReference type="ARBA" id="ARBA00022617"/>
    </source>
</evidence>
<comment type="similarity">
    <text evidence="2 12">Belongs to the cytochrome P450 family.</text>
</comment>
<dbReference type="InterPro" id="IPR001128">
    <property type="entry name" value="Cyt_P450"/>
</dbReference>
<evidence type="ECO:0000313" key="13">
    <source>
        <dbReference type="EMBL" id="PIN00750.1"/>
    </source>
</evidence>
<evidence type="ECO:0000256" key="9">
    <source>
        <dbReference type="ARBA" id="ARBA00023033"/>
    </source>
</evidence>
<gene>
    <name evidence="13" type="ORF">CDL12_26745</name>
</gene>
<comment type="cofactor">
    <cofactor evidence="11">
        <name>heme</name>
        <dbReference type="ChEBI" id="CHEBI:30413"/>
    </cofactor>
</comment>
<protein>
    <recommendedName>
        <fullName evidence="15">Cytochrome P450 CYP2 subfamily</fullName>
    </recommendedName>
</protein>
<evidence type="ECO:0000256" key="2">
    <source>
        <dbReference type="ARBA" id="ARBA00010617"/>
    </source>
</evidence>
<dbReference type="PRINTS" id="PR00463">
    <property type="entry name" value="EP450I"/>
</dbReference>
<dbReference type="PANTHER" id="PTHR47950:SF4">
    <property type="entry name" value="GERANIOL 8-HYDROXYLASE-LIKE"/>
    <property type="match status" value="1"/>
</dbReference>
<dbReference type="PANTHER" id="PTHR47950">
    <property type="entry name" value="CYTOCHROME P450, FAMILY 76, SUBFAMILY C, POLYPEPTIDE 5-RELATED"/>
    <property type="match status" value="1"/>
</dbReference>
<dbReference type="GO" id="GO:0005506">
    <property type="term" value="F:iron ion binding"/>
    <property type="evidence" value="ECO:0007669"/>
    <property type="project" value="InterPro"/>
</dbReference>
<evidence type="ECO:0000313" key="14">
    <source>
        <dbReference type="Proteomes" id="UP000231279"/>
    </source>
</evidence>
<dbReference type="InterPro" id="IPR036396">
    <property type="entry name" value="Cyt_P450_sf"/>
</dbReference>
<keyword evidence="3 11" id="KW-0349">Heme</keyword>
<reference evidence="14" key="1">
    <citation type="journal article" date="2018" name="Gigascience">
        <title>Genome assembly of the Pink Ipe (Handroanthus impetiginosus, Bignoniaceae), a highly valued, ecologically keystone Neotropical timber forest tree.</title>
        <authorList>
            <person name="Silva-Junior O.B."/>
            <person name="Grattapaglia D."/>
            <person name="Novaes E."/>
            <person name="Collevatti R.G."/>
        </authorList>
    </citation>
    <scope>NUCLEOTIDE SEQUENCE [LARGE SCALE GENOMIC DNA]</scope>
    <source>
        <strain evidence="14">cv. UFG-1</strain>
    </source>
</reference>
<evidence type="ECO:0000256" key="8">
    <source>
        <dbReference type="ARBA" id="ARBA00023004"/>
    </source>
</evidence>
<keyword evidence="4" id="KW-0812">Transmembrane</keyword>
<dbReference type="Pfam" id="PF00067">
    <property type="entry name" value="p450"/>
    <property type="match status" value="1"/>
</dbReference>
<dbReference type="SUPFAM" id="SSF48264">
    <property type="entry name" value="Cytochrome P450"/>
    <property type="match status" value="1"/>
</dbReference>
<sequence length="171" mass="19541">MTELIRNPKKMTKAINELQTVITKKRHIEESNISKLPYLHAIIKEIFKLHPVVPLLLPHKVEGDIEINSYLVPKNTPTLVNMWAIGRDYNLWSTPTSFKPERFLGSKIDISGQEFDLIPFGSGIRICVGLPLAYQMVHLVVATLIEKFNWEVGGGIKLEEMNMDEKFELSL</sequence>
<evidence type="ECO:0000256" key="7">
    <source>
        <dbReference type="ARBA" id="ARBA00023002"/>
    </source>
</evidence>
<evidence type="ECO:0000256" key="6">
    <source>
        <dbReference type="ARBA" id="ARBA00022989"/>
    </source>
</evidence>
<name>A0A2G9G741_9LAMI</name>
<dbReference type="AlphaFoldDB" id="A0A2G9G741"/>
<dbReference type="GO" id="GO:0020037">
    <property type="term" value="F:heme binding"/>
    <property type="evidence" value="ECO:0007669"/>
    <property type="project" value="InterPro"/>
</dbReference>
<evidence type="ECO:0000256" key="5">
    <source>
        <dbReference type="ARBA" id="ARBA00022723"/>
    </source>
</evidence>
<proteinExistence type="inferred from homology"/>
<dbReference type="GO" id="GO:0016020">
    <property type="term" value="C:membrane"/>
    <property type="evidence" value="ECO:0007669"/>
    <property type="project" value="UniProtKB-SubCell"/>
</dbReference>
<dbReference type="GO" id="GO:0004497">
    <property type="term" value="F:monooxygenase activity"/>
    <property type="evidence" value="ECO:0007669"/>
    <property type="project" value="UniProtKB-KW"/>
</dbReference>
<dbReference type="GO" id="GO:0016705">
    <property type="term" value="F:oxidoreductase activity, acting on paired donors, with incorporation or reduction of molecular oxygen"/>
    <property type="evidence" value="ECO:0007669"/>
    <property type="project" value="InterPro"/>
</dbReference>
<dbReference type="PRINTS" id="PR00385">
    <property type="entry name" value="P450"/>
</dbReference>
<dbReference type="Proteomes" id="UP000231279">
    <property type="component" value="Unassembled WGS sequence"/>
</dbReference>
<keyword evidence="14" id="KW-1185">Reference proteome</keyword>
<dbReference type="InterPro" id="IPR002401">
    <property type="entry name" value="Cyt_P450_E_grp-I"/>
</dbReference>
<evidence type="ECO:0000256" key="4">
    <source>
        <dbReference type="ARBA" id="ARBA00022692"/>
    </source>
</evidence>
<evidence type="ECO:0000256" key="12">
    <source>
        <dbReference type="RuleBase" id="RU000461"/>
    </source>
</evidence>
<comment type="subcellular location">
    <subcellularLocation>
        <location evidence="1">Membrane</location>
        <topology evidence="1">Single-pass membrane protein</topology>
    </subcellularLocation>
</comment>
<evidence type="ECO:0000256" key="10">
    <source>
        <dbReference type="ARBA" id="ARBA00023136"/>
    </source>
</evidence>
<evidence type="ECO:0000256" key="1">
    <source>
        <dbReference type="ARBA" id="ARBA00004167"/>
    </source>
</evidence>
<dbReference type="OrthoDB" id="6764281at2759"/>
<organism evidence="13 14">
    <name type="scientific">Handroanthus impetiginosus</name>
    <dbReference type="NCBI Taxonomy" id="429701"/>
    <lineage>
        <taxon>Eukaryota</taxon>
        <taxon>Viridiplantae</taxon>
        <taxon>Streptophyta</taxon>
        <taxon>Embryophyta</taxon>
        <taxon>Tracheophyta</taxon>
        <taxon>Spermatophyta</taxon>
        <taxon>Magnoliopsida</taxon>
        <taxon>eudicotyledons</taxon>
        <taxon>Gunneridae</taxon>
        <taxon>Pentapetalae</taxon>
        <taxon>asterids</taxon>
        <taxon>lamiids</taxon>
        <taxon>Lamiales</taxon>
        <taxon>Bignoniaceae</taxon>
        <taxon>Crescentiina</taxon>
        <taxon>Tabebuia alliance</taxon>
        <taxon>Handroanthus</taxon>
    </lineage>
</organism>
<evidence type="ECO:0000256" key="11">
    <source>
        <dbReference type="PIRSR" id="PIRSR602401-1"/>
    </source>
</evidence>
<comment type="caution">
    <text evidence="13">The sequence shown here is derived from an EMBL/GenBank/DDBJ whole genome shotgun (WGS) entry which is preliminary data.</text>
</comment>